<evidence type="ECO:0000256" key="1">
    <source>
        <dbReference type="SAM" id="Phobius"/>
    </source>
</evidence>
<name>A0A0Z8NH17_STRSU</name>
<feature type="transmembrane region" description="Helical" evidence="1">
    <location>
        <begin position="70"/>
        <end position="87"/>
    </location>
</feature>
<gene>
    <name evidence="2" type="ORF">ERS132370_02060</name>
</gene>
<keyword evidence="1" id="KW-0812">Transmembrane</keyword>
<proteinExistence type="predicted"/>
<keyword evidence="1" id="KW-1133">Transmembrane helix</keyword>
<feature type="transmembrane region" description="Helical" evidence="1">
    <location>
        <begin position="146"/>
        <end position="162"/>
    </location>
</feature>
<organism evidence="2 3">
    <name type="scientific">Streptococcus suis</name>
    <dbReference type="NCBI Taxonomy" id="1307"/>
    <lineage>
        <taxon>Bacteria</taxon>
        <taxon>Bacillati</taxon>
        <taxon>Bacillota</taxon>
        <taxon>Bacilli</taxon>
        <taxon>Lactobacillales</taxon>
        <taxon>Streptococcaceae</taxon>
        <taxon>Streptococcus</taxon>
    </lineage>
</organism>
<dbReference type="EMBL" id="FIID01000031">
    <property type="protein sequence ID" value="CYW20319.1"/>
    <property type="molecule type" value="Genomic_DNA"/>
</dbReference>
<dbReference type="AlphaFoldDB" id="A0A0Z8NH17"/>
<accession>A0A0Z8NH17</accession>
<evidence type="ECO:0008006" key="4">
    <source>
        <dbReference type="Google" id="ProtNLM"/>
    </source>
</evidence>
<dbReference type="Proteomes" id="UP000072933">
    <property type="component" value="Unassembled WGS sequence"/>
</dbReference>
<sequence length="183" mass="21525">MKINPNNYFVIGGFGQKSVFISKDYTLPYYVSQKDVEVRSGVMKVPTGVTFATTMLIRRMDSRNMAPNPIFLLIGFVLVYFSVEWVLRRHAEETHDVDVYTFSDDEALLTFVNENQKRNNTMLLILIVLLIFTLLFGLLYFKINSFLFLLFSILSFFCFALWSKNQIFKRMFVLHKIKKELIR</sequence>
<protein>
    <recommendedName>
        <fullName evidence="4">Tandem five-TM protein</fullName>
    </recommendedName>
</protein>
<keyword evidence="1" id="KW-0472">Membrane</keyword>
<evidence type="ECO:0000313" key="2">
    <source>
        <dbReference type="EMBL" id="CYW20319.1"/>
    </source>
</evidence>
<evidence type="ECO:0000313" key="3">
    <source>
        <dbReference type="Proteomes" id="UP000072933"/>
    </source>
</evidence>
<feature type="transmembrane region" description="Helical" evidence="1">
    <location>
        <begin position="121"/>
        <end position="140"/>
    </location>
</feature>
<reference evidence="2 3" key="1">
    <citation type="submission" date="2016-02" db="EMBL/GenBank/DDBJ databases">
        <authorList>
            <consortium name="Pathogen Informatics"/>
        </authorList>
    </citation>
    <scope>NUCLEOTIDE SEQUENCE [LARGE SCALE GENOMIC DNA]</scope>
    <source>
        <strain evidence="2 3">LSS8</strain>
    </source>
</reference>
<dbReference type="RefSeq" id="WP_024389597.1">
    <property type="nucleotide sequence ID" value="NZ_CEJO01000020.1"/>
</dbReference>